<dbReference type="InterPro" id="IPR024826">
    <property type="entry name" value="DNA_pol_delta/II_ssu"/>
</dbReference>
<accession>A0ABP1N498</accession>
<dbReference type="PANTHER" id="PTHR10416:SF0">
    <property type="entry name" value="DNA POLYMERASE DELTA SUBUNIT 2"/>
    <property type="match status" value="1"/>
</dbReference>
<comment type="similarity">
    <text evidence="1">Belongs to the DNA polymerase delta/II small subunit family.</text>
</comment>
<sequence>MKDRGKILIISGLDLANACNSQLLSLNLLSEWITGMIGCEEIQKEVSSIVCIIIAGNSVRGSVETYDRKNYFKTKAHDEVIFQEAANAAHKLDNFLNPIAQCCPIILMPGEFDPTCHVLPQQAFHPCILPQCSRFKSFHGVTNPWIGSIESRIVAGSSGQPIMDIMKVAGLAEVSPLTWLERTLFWQHYAPTAPDTVPAYPYSETDPFIITECPDIYFVGNMDKYNTKLLTVNEEQTIRLISIPKFSETQTGVLVDLQDLRTSPVSFS</sequence>
<organism evidence="4 5">
    <name type="scientific">Xylocopa violacea</name>
    <name type="common">Violet carpenter bee</name>
    <name type="synonym">Apis violacea</name>
    <dbReference type="NCBI Taxonomy" id="135666"/>
    <lineage>
        <taxon>Eukaryota</taxon>
        <taxon>Metazoa</taxon>
        <taxon>Ecdysozoa</taxon>
        <taxon>Arthropoda</taxon>
        <taxon>Hexapoda</taxon>
        <taxon>Insecta</taxon>
        <taxon>Pterygota</taxon>
        <taxon>Neoptera</taxon>
        <taxon>Endopterygota</taxon>
        <taxon>Hymenoptera</taxon>
        <taxon>Apocrita</taxon>
        <taxon>Aculeata</taxon>
        <taxon>Apoidea</taxon>
        <taxon>Anthophila</taxon>
        <taxon>Apidae</taxon>
        <taxon>Xylocopa</taxon>
        <taxon>Xylocopa</taxon>
    </lineage>
</organism>
<dbReference type="PANTHER" id="PTHR10416">
    <property type="entry name" value="DNA POLYMERASE DELTA SUBUNIT 2"/>
    <property type="match status" value="1"/>
</dbReference>
<evidence type="ECO:0000256" key="2">
    <source>
        <dbReference type="ARBA" id="ARBA00022705"/>
    </source>
</evidence>
<name>A0ABP1N498_XYLVO</name>
<gene>
    <name evidence="4" type="ORF">XYLVIOL_LOCUS1812</name>
</gene>
<evidence type="ECO:0000313" key="4">
    <source>
        <dbReference type="EMBL" id="CAL7935794.1"/>
    </source>
</evidence>
<protein>
    <recommendedName>
        <fullName evidence="3">DNA polymerase alpha/delta/epsilon subunit B domain-containing protein</fullName>
    </recommendedName>
</protein>
<evidence type="ECO:0000313" key="5">
    <source>
        <dbReference type="Proteomes" id="UP001642520"/>
    </source>
</evidence>
<feature type="domain" description="DNA polymerase alpha/delta/epsilon subunit B" evidence="3">
    <location>
        <begin position="7"/>
        <end position="224"/>
    </location>
</feature>
<keyword evidence="5" id="KW-1185">Reference proteome</keyword>
<reference evidence="4 5" key="1">
    <citation type="submission" date="2024-08" db="EMBL/GenBank/DDBJ databases">
        <authorList>
            <person name="Will J Nash"/>
            <person name="Angela Man"/>
            <person name="Seanna McTaggart"/>
            <person name="Kendall Baker"/>
            <person name="Tom Barker"/>
            <person name="Leah Catchpole"/>
            <person name="Alex Durrant"/>
            <person name="Karim Gharbi"/>
            <person name="Naomi Irish"/>
            <person name="Gemy Kaithakottil"/>
            <person name="Debby Ku"/>
            <person name="Aaliyah Providence"/>
            <person name="Felix Shaw"/>
            <person name="David Swarbreck"/>
            <person name="Chris Watkins"/>
            <person name="Ann M. McCartney"/>
            <person name="Giulio Formenti"/>
            <person name="Alice Mouton"/>
            <person name="Noel Vella"/>
            <person name="Bjorn M von Reumont"/>
            <person name="Adriana Vella"/>
            <person name="Wilfried Haerty"/>
        </authorList>
    </citation>
    <scope>NUCLEOTIDE SEQUENCE [LARGE SCALE GENOMIC DNA]</scope>
</reference>
<evidence type="ECO:0000256" key="1">
    <source>
        <dbReference type="ARBA" id="ARBA00006035"/>
    </source>
</evidence>
<dbReference type="Gene3D" id="3.60.21.50">
    <property type="match status" value="1"/>
</dbReference>
<evidence type="ECO:0000259" key="3">
    <source>
        <dbReference type="Pfam" id="PF04042"/>
    </source>
</evidence>
<dbReference type="Proteomes" id="UP001642520">
    <property type="component" value="Unassembled WGS sequence"/>
</dbReference>
<comment type="caution">
    <text evidence="4">The sequence shown here is derived from an EMBL/GenBank/DDBJ whole genome shotgun (WGS) entry which is preliminary data.</text>
</comment>
<keyword evidence="2" id="KW-0235">DNA replication</keyword>
<dbReference type="EMBL" id="CAXAJV020001286">
    <property type="protein sequence ID" value="CAL7935794.1"/>
    <property type="molecule type" value="Genomic_DNA"/>
</dbReference>
<proteinExistence type="inferred from homology"/>
<dbReference type="Pfam" id="PF04042">
    <property type="entry name" value="DNA_pol_E_B"/>
    <property type="match status" value="1"/>
</dbReference>
<dbReference type="InterPro" id="IPR007185">
    <property type="entry name" value="DNA_pol_a/d/e_bsu"/>
</dbReference>